<dbReference type="InterPro" id="IPR050415">
    <property type="entry name" value="MRET"/>
</dbReference>
<dbReference type="CDD" id="cd06198">
    <property type="entry name" value="FNR_like_3"/>
    <property type="match status" value="1"/>
</dbReference>
<dbReference type="PANTHER" id="PTHR47354:SF8">
    <property type="entry name" value="1,2-PHENYLACETYL-COA EPOXIDASE, SUBUNIT E"/>
    <property type="match status" value="1"/>
</dbReference>
<dbReference type="EMBL" id="MW122880">
    <property type="protein sequence ID" value="QOV09000.1"/>
    <property type="molecule type" value="Genomic_DNA"/>
</dbReference>
<feature type="transmembrane region" description="Helical" evidence="13">
    <location>
        <begin position="64"/>
        <end position="85"/>
    </location>
</feature>
<evidence type="ECO:0000256" key="1">
    <source>
        <dbReference type="ARBA" id="ARBA00001974"/>
    </source>
</evidence>
<dbReference type="GO" id="GO:0051537">
    <property type="term" value="F:2 iron, 2 sulfur cluster binding"/>
    <property type="evidence" value="ECO:0007669"/>
    <property type="project" value="UniProtKB-KW"/>
</dbReference>
<dbReference type="Pfam" id="PF01794">
    <property type="entry name" value="Ferric_reduct"/>
    <property type="match status" value="1"/>
</dbReference>
<evidence type="ECO:0000256" key="2">
    <source>
        <dbReference type="ARBA" id="ARBA00004141"/>
    </source>
</evidence>
<evidence type="ECO:0000256" key="12">
    <source>
        <dbReference type="ARBA" id="ARBA00023136"/>
    </source>
</evidence>
<evidence type="ECO:0000256" key="5">
    <source>
        <dbReference type="ARBA" id="ARBA00022714"/>
    </source>
</evidence>
<keyword evidence="7" id="KW-0274">FAD</keyword>
<evidence type="ECO:0000256" key="7">
    <source>
        <dbReference type="ARBA" id="ARBA00022827"/>
    </source>
</evidence>
<feature type="transmembrane region" description="Helical" evidence="13">
    <location>
        <begin position="140"/>
        <end position="161"/>
    </location>
</feature>
<keyword evidence="12 13" id="KW-0472">Membrane</keyword>
<feature type="transmembrane region" description="Helical" evidence="13">
    <location>
        <begin position="26"/>
        <end position="44"/>
    </location>
</feature>
<evidence type="ECO:0000256" key="3">
    <source>
        <dbReference type="ARBA" id="ARBA00022630"/>
    </source>
</evidence>
<keyword evidence="11" id="KW-0411">Iron-sulfur</keyword>
<dbReference type="PANTHER" id="PTHR47354">
    <property type="entry name" value="NADH OXIDOREDUCTASE HCR"/>
    <property type="match status" value="1"/>
</dbReference>
<feature type="transmembrane region" description="Helical" evidence="13">
    <location>
        <begin position="173"/>
        <end position="192"/>
    </location>
</feature>
<keyword evidence="3" id="KW-0285">Flavoprotein</keyword>
<organism evidence="15">
    <name type="scientific">uncultured Micrococcales bacterium</name>
    <dbReference type="NCBI Taxonomy" id="1920814"/>
    <lineage>
        <taxon>Bacteria</taxon>
        <taxon>Bacillati</taxon>
        <taxon>Actinomycetota</taxon>
        <taxon>Actinomycetes</taxon>
        <taxon>Micrococcales</taxon>
        <taxon>environmental samples</taxon>
    </lineage>
</organism>
<dbReference type="GO" id="GO:0016020">
    <property type="term" value="C:membrane"/>
    <property type="evidence" value="ECO:0007669"/>
    <property type="project" value="UniProtKB-SubCell"/>
</dbReference>
<proteinExistence type="predicted"/>
<comment type="cofactor">
    <cofactor evidence="1">
        <name>FAD</name>
        <dbReference type="ChEBI" id="CHEBI:57692"/>
    </cofactor>
</comment>
<evidence type="ECO:0000256" key="6">
    <source>
        <dbReference type="ARBA" id="ARBA00022723"/>
    </source>
</evidence>
<keyword evidence="5" id="KW-0001">2Fe-2S</keyword>
<dbReference type="InterPro" id="IPR039261">
    <property type="entry name" value="FNR_nucleotide-bd"/>
</dbReference>
<keyword evidence="4 13" id="KW-0812">Transmembrane</keyword>
<evidence type="ECO:0000256" key="10">
    <source>
        <dbReference type="ARBA" id="ARBA00023004"/>
    </source>
</evidence>
<reference evidence="15" key="1">
    <citation type="submission" date="2020-10" db="EMBL/GenBank/DDBJ databases">
        <title>Diverse heliorhodopsins detected via functional metagenomics in peat lake Actinobacteria, Chloroflexi and Archaea.</title>
        <authorList>
            <person name="Chazan A."/>
            <person name="Rozenberg A."/>
            <person name="Tahan R."/>
            <person name="Mannen K."/>
            <person name="Nagata T."/>
            <person name="Yaish S."/>
            <person name="Larom S."/>
            <person name="Kandori H."/>
            <person name="Inoue K."/>
            <person name="Beja O."/>
            <person name="Pushkarev A."/>
        </authorList>
    </citation>
    <scope>NUCLEOTIDE SEQUENCE</scope>
</reference>
<dbReference type="InterPro" id="IPR017938">
    <property type="entry name" value="Riboflavin_synthase-like_b-brl"/>
</dbReference>
<dbReference type="InterPro" id="IPR017927">
    <property type="entry name" value="FAD-bd_FR_type"/>
</dbReference>
<gene>
    <name evidence="15" type="ORF">HULAa2F4_00026</name>
</gene>
<dbReference type="PRINTS" id="PR00409">
    <property type="entry name" value="PHDIOXRDTASE"/>
</dbReference>
<name>A0A871Y7J6_9MICO</name>
<evidence type="ECO:0000256" key="11">
    <source>
        <dbReference type="ARBA" id="ARBA00023014"/>
    </source>
</evidence>
<dbReference type="PROSITE" id="PS51384">
    <property type="entry name" value="FAD_FR"/>
    <property type="match status" value="1"/>
</dbReference>
<evidence type="ECO:0000259" key="14">
    <source>
        <dbReference type="PROSITE" id="PS51384"/>
    </source>
</evidence>
<keyword evidence="9" id="KW-0560">Oxidoreductase</keyword>
<dbReference type="GO" id="GO:0016491">
    <property type="term" value="F:oxidoreductase activity"/>
    <property type="evidence" value="ECO:0007669"/>
    <property type="project" value="UniProtKB-KW"/>
</dbReference>
<dbReference type="InterPro" id="IPR001433">
    <property type="entry name" value="OxRdtase_FAD/NAD-bd"/>
</dbReference>
<keyword evidence="10" id="KW-0408">Iron</keyword>
<dbReference type="SUPFAM" id="SSF52343">
    <property type="entry name" value="Ferredoxin reductase-like, C-terminal NADP-linked domain"/>
    <property type="match status" value="1"/>
</dbReference>
<dbReference type="InterPro" id="IPR013130">
    <property type="entry name" value="Fe3_Rdtase_TM_dom"/>
</dbReference>
<feature type="transmembrane region" description="Helical" evidence="13">
    <location>
        <begin position="106"/>
        <end position="124"/>
    </location>
</feature>
<dbReference type="GO" id="GO:0046872">
    <property type="term" value="F:metal ion binding"/>
    <property type="evidence" value="ECO:0007669"/>
    <property type="project" value="UniProtKB-KW"/>
</dbReference>
<feature type="transmembrane region" description="Helical" evidence="13">
    <location>
        <begin position="204"/>
        <end position="222"/>
    </location>
</feature>
<dbReference type="GO" id="GO:0050660">
    <property type="term" value="F:flavin adenine dinucleotide binding"/>
    <property type="evidence" value="ECO:0007669"/>
    <property type="project" value="TreeGrafter"/>
</dbReference>
<protein>
    <submittedName>
        <fullName evidence="15">Ferredoxin reductase family protein</fullName>
    </submittedName>
</protein>
<accession>A0A871Y7J6</accession>
<dbReference type="Pfam" id="PF00175">
    <property type="entry name" value="NAD_binding_1"/>
    <property type="match status" value="1"/>
</dbReference>
<evidence type="ECO:0000256" key="9">
    <source>
        <dbReference type="ARBA" id="ARBA00023002"/>
    </source>
</evidence>
<dbReference type="SUPFAM" id="SSF63380">
    <property type="entry name" value="Riboflavin synthase domain-like"/>
    <property type="match status" value="1"/>
</dbReference>
<evidence type="ECO:0000256" key="13">
    <source>
        <dbReference type="SAM" id="Phobius"/>
    </source>
</evidence>
<comment type="subcellular location">
    <subcellularLocation>
        <location evidence="2">Membrane</location>
        <topology evidence="2">Multi-pass membrane protein</topology>
    </subcellularLocation>
</comment>
<sequence>MWMDTKTQIVLLGRRKLLALHRRRDAVELLAIAVIWVPTLLFIAEVGWGGFGDLIKTVSTLNRLSALIVTSLLIVHIALVARIPWIESIVGLDKLTLAHKRLGKPILYLLFFHAFSSVLSLVLVDSKSLIDAFLYLTLNYWSLALATVSLALFVLVVVTSIRIVRKKVKYETWYLVHLLSYAAIFASIPHQYELGTDFLVQPVLQTYFTLLYVFVGLNLLWFRALQPVVMSLGANLRVVEVKPEANRTTSISIGGKSLARFGAEAGQFFLLRVLTRNQWWRPHPFSVSNDPGKEIRFTVGNRGDDTALLQEIKVGTRVILEGPFGVFSESKRSRQRVTLMAAGIGVAPIRALAESLAAEPGDITVIYRVNDDSDAALLSELERICRDRQHKLQLVKGPRAKNGSFLPEVGPGEAWQADELRLLELAPEIRDSDVYICGPAAWSKSVKVALKRLRIERSHIHIEEFAW</sequence>
<feature type="domain" description="FAD-binding FR-type" evidence="14">
    <location>
        <begin position="231"/>
        <end position="330"/>
    </location>
</feature>
<keyword evidence="6" id="KW-0479">Metal-binding</keyword>
<dbReference type="Gene3D" id="3.40.50.80">
    <property type="entry name" value="Nucleotide-binding domain of ferredoxin-NADP reductase (FNR) module"/>
    <property type="match status" value="1"/>
</dbReference>
<evidence type="ECO:0000256" key="8">
    <source>
        <dbReference type="ARBA" id="ARBA00022989"/>
    </source>
</evidence>
<dbReference type="Gene3D" id="2.40.30.10">
    <property type="entry name" value="Translation factors"/>
    <property type="match status" value="1"/>
</dbReference>
<evidence type="ECO:0000256" key="4">
    <source>
        <dbReference type="ARBA" id="ARBA00022692"/>
    </source>
</evidence>
<dbReference type="AlphaFoldDB" id="A0A871Y7J6"/>
<evidence type="ECO:0000313" key="15">
    <source>
        <dbReference type="EMBL" id="QOV09000.1"/>
    </source>
</evidence>
<keyword evidence="8 13" id="KW-1133">Transmembrane helix</keyword>